<keyword evidence="8 14" id="KW-1133">Transmembrane helix</keyword>
<keyword evidence="5" id="KW-0202">Cytokine</keyword>
<evidence type="ECO:0000256" key="10">
    <source>
        <dbReference type="ARBA" id="ARBA00023157"/>
    </source>
</evidence>
<keyword evidence="7" id="KW-0732">Signal</keyword>
<reference evidence="16" key="2">
    <citation type="submission" date="2025-08" db="UniProtKB">
        <authorList>
            <consortium name="Ensembl"/>
        </authorList>
    </citation>
    <scope>IDENTIFICATION</scope>
    <source>
        <strain evidence="16">breed Abyssinian</strain>
    </source>
</reference>
<evidence type="ECO:0000256" key="13">
    <source>
        <dbReference type="SAM" id="MobiDB-lite"/>
    </source>
</evidence>
<evidence type="ECO:0000313" key="17">
    <source>
        <dbReference type="Proteomes" id="UP000823872"/>
    </source>
</evidence>
<evidence type="ECO:0000259" key="15">
    <source>
        <dbReference type="Pfam" id="PF20902"/>
    </source>
</evidence>
<organism evidence="16 17">
    <name type="scientific">Felis catus</name>
    <name type="common">Cat</name>
    <name type="synonym">Felis silvestris catus</name>
    <dbReference type="NCBI Taxonomy" id="9685"/>
    <lineage>
        <taxon>Eukaryota</taxon>
        <taxon>Metazoa</taxon>
        <taxon>Chordata</taxon>
        <taxon>Craniata</taxon>
        <taxon>Vertebrata</taxon>
        <taxon>Euteleostomi</taxon>
        <taxon>Mammalia</taxon>
        <taxon>Eutheria</taxon>
        <taxon>Laurasiatheria</taxon>
        <taxon>Carnivora</taxon>
        <taxon>Feliformia</taxon>
        <taxon>Felidae</taxon>
        <taxon>Felinae</taxon>
        <taxon>Felis</taxon>
    </lineage>
</organism>
<evidence type="ECO:0000256" key="11">
    <source>
        <dbReference type="ARBA" id="ARBA00023180"/>
    </source>
</evidence>
<evidence type="ECO:0000256" key="5">
    <source>
        <dbReference type="ARBA" id="ARBA00022514"/>
    </source>
</evidence>
<keyword evidence="4" id="KW-0145">Chemotaxis</keyword>
<keyword evidence="10" id="KW-1015">Disulfide bond</keyword>
<evidence type="ECO:0000256" key="12">
    <source>
        <dbReference type="ARBA" id="ARBA00032815"/>
    </source>
</evidence>
<dbReference type="Pfam" id="PF20902">
    <property type="entry name" value="CXCL16"/>
    <property type="match status" value="1"/>
</dbReference>
<feature type="domain" description="C-X-C motif chemokine 16" evidence="15">
    <location>
        <begin position="135"/>
        <end position="226"/>
    </location>
</feature>
<evidence type="ECO:0000313" key="16">
    <source>
        <dbReference type="Ensembl" id="ENSFCTP00005041713.1"/>
    </source>
</evidence>
<dbReference type="PANTHER" id="PTHR14385">
    <property type="entry name" value="CXC CHEMOKINE LIGAND"/>
    <property type="match status" value="1"/>
</dbReference>
<keyword evidence="17" id="KW-1185">Reference proteome</keyword>
<feature type="region of interest" description="Disordered" evidence="13">
    <location>
        <begin position="216"/>
        <end position="269"/>
    </location>
</feature>
<comment type="similarity">
    <text evidence="2">Belongs to the intercrine alpha (chemokine CxC) family.</text>
</comment>
<dbReference type="Proteomes" id="UP000823872">
    <property type="component" value="Chromosome E1"/>
</dbReference>
<gene>
    <name evidence="16" type="primary">CXCL16</name>
</gene>
<keyword evidence="9 14" id="KW-0472">Membrane</keyword>
<feature type="transmembrane region" description="Helical" evidence="14">
    <location>
        <begin position="317"/>
        <end position="336"/>
    </location>
</feature>
<evidence type="ECO:0000256" key="9">
    <source>
        <dbReference type="ARBA" id="ARBA00023136"/>
    </source>
</evidence>
<evidence type="ECO:0000256" key="3">
    <source>
        <dbReference type="ARBA" id="ARBA00017995"/>
    </source>
</evidence>
<dbReference type="InterPro" id="IPR048585">
    <property type="entry name" value="CXCL16_dom"/>
</dbReference>
<keyword evidence="6 14" id="KW-0812">Transmembrane</keyword>
<dbReference type="GeneTree" id="ENSGT00390000002148"/>
<dbReference type="Ensembl" id="ENSFCTT00005056709.1">
    <property type="protein sequence ID" value="ENSFCTP00005041713.1"/>
    <property type="gene ID" value="ENSFCTG00005019652.1"/>
</dbReference>
<evidence type="ECO:0000256" key="1">
    <source>
        <dbReference type="ARBA" id="ARBA00004479"/>
    </source>
</evidence>
<evidence type="ECO:0000256" key="4">
    <source>
        <dbReference type="ARBA" id="ARBA00022500"/>
    </source>
</evidence>
<evidence type="ECO:0000256" key="7">
    <source>
        <dbReference type="ARBA" id="ARBA00022729"/>
    </source>
</evidence>
<reference evidence="16" key="3">
    <citation type="submission" date="2025-09" db="UniProtKB">
        <authorList>
            <consortium name="Ensembl"/>
        </authorList>
    </citation>
    <scope>IDENTIFICATION</scope>
    <source>
        <strain evidence="16">breed Abyssinian</strain>
    </source>
</reference>
<dbReference type="InterPro" id="IPR026296">
    <property type="entry name" value="CXCL16"/>
</dbReference>
<keyword evidence="11" id="KW-0325">Glycoprotein</keyword>
<evidence type="ECO:0000256" key="8">
    <source>
        <dbReference type="ARBA" id="ARBA00022989"/>
    </source>
</evidence>
<dbReference type="PANTHER" id="PTHR14385:SF0">
    <property type="entry name" value="C-X-C MOTIF CHEMOKINE 16"/>
    <property type="match status" value="1"/>
</dbReference>
<proteinExistence type="inferred from homology"/>
<name>A0ABI7Z3G6_FELCA</name>
<evidence type="ECO:0000256" key="14">
    <source>
        <dbReference type="SAM" id="Phobius"/>
    </source>
</evidence>
<reference evidence="16 17" key="1">
    <citation type="submission" date="2021-02" db="EMBL/GenBank/DDBJ databases">
        <title>Safari Cat Assemblies.</title>
        <authorList>
            <person name="Bredemeyer K.R."/>
            <person name="Murphy W.J."/>
        </authorList>
    </citation>
    <scope>NUCLEOTIDE SEQUENCE [LARGE SCALE GENOMIC DNA]</scope>
</reference>
<accession>A0ABI7Z3G6</accession>
<evidence type="ECO:0000256" key="2">
    <source>
        <dbReference type="ARBA" id="ARBA00010665"/>
    </source>
</evidence>
<protein>
    <recommendedName>
        <fullName evidence="3">C-X-C motif chemokine 16</fullName>
    </recommendedName>
    <alternativeName>
        <fullName evidence="12">Transmembrane chemokine CXCL16</fullName>
    </alternativeName>
</protein>
<feature type="region of interest" description="Disordered" evidence="13">
    <location>
        <begin position="281"/>
        <end position="312"/>
    </location>
</feature>
<evidence type="ECO:0000256" key="6">
    <source>
        <dbReference type="ARBA" id="ARBA00022692"/>
    </source>
</evidence>
<comment type="subcellular location">
    <subcellularLocation>
        <location evidence="1">Membrane</location>
        <topology evidence="1">Single-pass type I membrane protein</topology>
    </subcellularLocation>
</comment>
<sequence>MQHPKGGVLGQPSDLRLQLAPAALKAGPHSPALRGELSEPAKQEGSEIKEFIPVSRYKLHVFRATGAWAQTEQRNGCMEGAASSRSPLTRTRAHGTGRNSLDAALRCRRVPDMRRPWGLRSLALLLLLELLPRPGDGNEGSVTGSCYCGTTISSDSPPKRQLLAHLRKHLKVYHRCNSYIRFQLPVRSVCGGSRDQWVQELMSCFDLRECGHVDAGSAASRQHSPPPSSQVPEPTETAPLDPGSPAQTHLPPAVRSTQAPTLPAGAPSSDEKLAHINETATPTVGHGLGAGPEAGEKQKQLEDNVGPTSGTPATVPVVSLLAITLALTVVLSYILCQRRREQCRQQSPDLQLRYTLVASDSNA</sequence>